<evidence type="ECO:0000256" key="8">
    <source>
        <dbReference type="ARBA" id="ARBA00022679"/>
    </source>
</evidence>
<proteinExistence type="inferred from homology"/>
<evidence type="ECO:0000256" key="12">
    <source>
        <dbReference type="PIRNR" id="PIRNR015601"/>
    </source>
</evidence>
<protein>
    <recommendedName>
        <fullName evidence="4 12">Ribosomal RNA small subunit methyltransferase E</fullName>
        <ecNumber evidence="3 12">2.1.1.193</ecNumber>
    </recommendedName>
</protein>
<gene>
    <name evidence="15" type="ORF">IC620_02070</name>
</gene>
<evidence type="ECO:0000256" key="11">
    <source>
        <dbReference type="ARBA" id="ARBA00047944"/>
    </source>
</evidence>
<keyword evidence="7 12" id="KW-0489">Methyltransferase</keyword>
<comment type="similarity">
    <text evidence="2 12">Belongs to the RNA methyltransferase RsmE family.</text>
</comment>
<evidence type="ECO:0000256" key="7">
    <source>
        <dbReference type="ARBA" id="ARBA00022603"/>
    </source>
</evidence>
<comment type="subcellular location">
    <subcellularLocation>
        <location evidence="1 12">Cytoplasm</location>
    </subcellularLocation>
</comment>
<comment type="caution">
    <text evidence="15">The sequence shown here is derived from an EMBL/GenBank/DDBJ whole genome shotgun (WGS) entry which is preliminary data.</text>
</comment>
<dbReference type="Gene3D" id="3.40.1280.10">
    <property type="match status" value="1"/>
</dbReference>
<dbReference type="SUPFAM" id="SSF88697">
    <property type="entry name" value="PUA domain-like"/>
    <property type="match status" value="1"/>
</dbReference>
<dbReference type="InterPro" id="IPR046887">
    <property type="entry name" value="RsmE_PUA-like"/>
</dbReference>
<organism evidence="15 16">
    <name type="scientific">Polycladospora coralii</name>
    <dbReference type="NCBI Taxonomy" id="2771432"/>
    <lineage>
        <taxon>Bacteria</taxon>
        <taxon>Bacillati</taxon>
        <taxon>Bacillota</taxon>
        <taxon>Bacilli</taxon>
        <taxon>Bacillales</taxon>
        <taxon>Thermoactinomycetaceae</taxon>
        <taxon>Polycladospora</taxon>
    </lineage>
</organism>
<dbReference type="CDD" id="cd18084">
    <property type="entry name" value="RsmE-like"/>
    <property type="match status" value="1"/>
</dbReference>
<dbReference type="Proteomes" id="UP000661691">
    <property type="component" value="Unassembled WGS sequence"/>
</dbReference>
<dbReference type="EC" id="2.1.1.193" evidence="3 12"/>
<evidence type="ECO:0000259" key="14">
    <source>
        <dbReference type="Pfam" id="PF20260"/>
    </source>
</evidence>
<dbReference type="PIRSF" id="PIRSF015601">
    <property type="entry name" value="MTase_slr0722"/>
    <property type="match status" value="1"/>
</dbReference>
<dbReference type="InterPro" id="IPR029026">
    <property type="entry name" value="tRNA_m1G_MTases_N"/>
</dbReference>
<keyword evidence="5 12" id="KW-0963">Cytoplasm</keyword>
<dbReference type="NCBIfam" id="NF008692">
    <property type="entry name" value="PRK11713.1-5"/>
    <property type="match status" value="1"/>
</dbReference>
<evidence type="ECO:0000256" key="5">
    <source>
        <dbReference type="ARBA" id="ARBA00022490"/>
    </source>
</evidence>
<sequence>MQRYFVAEHAVIENEQKIFISGDDYHHIKNVMRAQIGDSIICTKGLGNDYYCEIMAINQDDIETQIIEKTPSQGEPLTKVTIAQSLPKGDKLEWILQKCTELGATTFIPFTSKRTIVKIDERKQAKKHDRWMRIVKEAAEQAHRGLIPTVTTPYTWDQLLSEMDQYDEVWICYEKGGESLVTSVKNVSGNHILLIVGPEGGFVVEEIEAAREAGAIPISLGTRILRTETASIMALSCILFGRNDLGGEVHE</sequence>
<dbReference type="PANTHER" id="PTHR30027">
    <property type="entry name" value="RIBOSOMAL RNA SMALL SUBUNIT METHYLTRANSFERASE E"/>
    <property type="match status" value="1"/>
</dbReference>
<dbReference type="InterPro" id="IPR046886">
    <property type="entry name" value="RsmE_MTase_dom"/>
</dbReference>
<evidence type="ECO:0000256" key="3">
    <source>
        <dbReference type="ARBA" id="ARBA00012328"/>
    </source>
</evidence>
<dbReference type="AlphaFoldDB" id="A0A926RSG2"/>
<keyword evidence="16" id="KW-1185">Reference proteome</keyword>
<comment type="catalytic activity">
    <reaction evidence="11 12">
        <text>uridine(1498) in 16S rRNA + S-adenosyl-L-methionine = N(3)-methyluridine(1498) in 16S rRNA + S-adenosyl-L-homocysteine + H(+)</text>
        <dbReference type="Rhea" id="RHEA:42920"/>
        <dbReference type="Rhea" id="RHEA-COMP:10283"/>
        <dbReference type="Rhea" id="RHEA-COMP:10284"/>
        <dbReference type="ChEBI" id="CHEBI:15378"/>
        <dbReference type="ChEBI" id="CHEBI:57856"/>
        <dbReference type="ChEBI" id="CHEBI:59789"/>
        <dbReference type="ChEBI" id="CHEBI:65315"/>
        <dbReference type="ChEBI" id="CHEBI:74502"/>
        <dbReference type="EC" id="2.1.1.193"/>
    </reaction>
</comment>
<evidence type="ECO:0000256" key="10">
    <source>
        <dbReference type="ARBA" id="ARBA00025699"/>
    </source>
</evidence>
<dbReference type="InterPro" id="IPR006700">
    <property type="entry name" value="RsmE"/>
</dbReference>
<evidence type="ECO:0000256" key="9">
    <source>
        <dbReference type="ARBA" id="ARBA00022691"/>
    </source>
</evidence>
<dbReference type="Gene3D" id="2.40.240.20">
    <property type="entry name" value="Hypothetical PUA domain-like, domain 1"/>
    <property type="match status" value="1"/>
</dbReference>
<dbReference type="SUPFAM" id="SSF75217">
    <property type="entry name" value="alpha/beta knot"/>
    <property type="match status" value="1"/>
</dbReference>
<evidence type="ECO:0000313" key="15">
    <source>
        <dbReference type="EMBL" id="MBD1371145.1"/>
    </source>
</evidence>
<accession>A0A926RSG2</accession>
<evidence type="ECO:0000256" key="4">
    <source>
        <dbReference type="ARBA" id="ARBA00013673"/>
    </source>
</evidence>
<dbReference type="InterPro" id="IPR015947">
    <property type="entry name" value="PUA-like_sf"/>
</dbReference>
<evidence type="ECO:0000256" key="1">
    <source>
        <dbReference type="ARBA" id="ARBA00004496"/>
    </source>
</evidence>
<evidence type="ECO:0000256" key="2">
    <source>
        <dbReference type="ARBA" id="ARBA00005528"/>
    </source>
</evidence>
<feature type="domain" description="Ribosomal RNA small subunit methyltransferase E methyltransferase" evidence="13">
    <location>
        <begin position="76"/>
        <end position="238"/>
    </location>
</feature>
<keyword evidence="8 12" id="KW-0808">Transferase</keyword>
<evidence type="ECO:0000313" key="16">
    <source>
        <dbReference type="Proteomes" id="UP000661691"/>
    </source>
</evidence>
<dbReference type="EMBL" id="JACXAH010000002">
    <property type="protein sequence ID" value="MBD1371145.1"/>
    <property type="molecule type" value="Genomic_DNA"/>
</dbReference>
<dbReference type="GO" id="GO:0070475">
    <property type="term" value="P:rRNA base methylation"/>
    <property type="evidence" value="ECO:0007669"/>
    <property type="project" value="TreeGrafter"/>
</dbReference>
<dbReference type="NCBIfam" id="TIGR00046">
    <property type="entry name" value="RsmE family RNA methyltransferase"/>
    <property type="match status" value="1"/>
</dbReference>
<name>A0A926RSG2_9BACL</name>
<dbReference type="InterPro" id="IPR029028">
    <property type="entry name" value="Alpha/beta_knot_MTases"/>
</dbReference>
<dbReference type="Pfam" id="PF04452">
    <property type="entry name" value="Methyltrans_RNA"/>
    <property type="match status" value="1"/>
</dbReference>
<evidence type="ECO:0000259" key="13">
    <source>
        <dbReference type="Pfam" id="PF04452"/>
    </source>
</evidence>
<keyword evidence="6 12" id="KW-0698">rRNA processing</keyword>
<dbReference type="PANTHER" id="PTHR30027:SF3">
    <property type="entry name" value="16S RRNA (URACIL(1498)-N(3))-METHYLTRANSFERASE"/>
    <property type="match status" value="1"/>
</dbReference>
<dbReference type="RefSeq" id="WP_191138966.1">
    <property type="nucleotide sequence ID" value="NZ_JACXAG020000002.1"/>
</dbReference>
<feature type="domain" description="Ribosomal RNA small subunit methyltransferase E PUA-like" evidence="14">
    <location>
        <begin position="20"/>
        <end position="66"/>
    </location>
</feature>
<evidence type="ECO:0000256" key="6">
    <source>
        <dbReference type="ARBA" id="ARBA00022552"/>
    </source>
</evidence>
<dbReference type="Pfam" id="PF20260">
    <property type="entry name" value="PUA_4"/>
    <property type="match status" value="1"/>
</dbReference>
<reference evidence="15" key="1">
    <citation type="submission" date="2020-09" db="EMBL/GenBank/DDBJ databases">
        <title>A novel bacterium of genus Hazenella, isolated from South China Sea.</title>
        <authorList>
            <person name="Huang H."/>
            <person name="Mo K."/>
            <person name="Hu Y."/>
        </authorList>
    </citation>
    <scope>NUCLEOTIDE SEQUENCE</scope>
    <source>
        <strain evidence="15">IB182357</strain>
    </source>
</reference>
<dbReference type="GO" id="GO:0005737">
    <property type="term" value="C:cytoplasm"/>
    <property type="evidence" value="ECO:0007669"/>
    <property type="project" value="UniProtKB-SubCell"/>
</dbReference>
<comment type="function">
    <text evidence="10 12">Specifically methylates the N3 position of the uracil ring of uridine 1498 (m3U1498) in 16S rRNA. Acts on the fully assembled 30S ribosomal subunit.</text>
</comment>
<dbReference type="GO" id="GO:0070042">
    <property type="term" value="F:rRNA (uridine-N3-)-methyltransferase activity"/>
    <property type="evidence" value="ECO:0007669"/>
    <property type="project" value="TreeGrafter"/>
</dbReference>
<keyword evidence="9 12" id="KW-0949">S-adenosyl-L-methionine</keyword>